<evidence type="ECO:0000313" key="1">
    <source>
        <dbReference type="EMBL" id="WIM04503.1"/>
    </source>
</evidence>
<name>A0AA49FIW5_9PROT</name>
<dbReference type="Proteomes" id="UP001234916">
    <property type="component" value="Chromosome"/>
</dbReference>
<dbReference type="AlphaFoldDB" id="A0AA49FIW5"/>
<gene>
    <name evidence="1" type="ORF">OHM77_07225</name>
</gene>
<reference evidence="1" key="1">
    <citation type="journal article" date="2023" name="Nat. Microbiol.">
        <title>Enrichment and characterization of a nitric oxide-reducing microbial community in a continuous bioreactor.</title>
        <authorList>
            <person name="Garrido-Amador P."/>
            <person name="Stortenbeker N."/>
            <person name="Wessels H.J.C.T."/>
            <person name="Speth D.R."/>
            <person name="Garcia-Heredia I."/>
            <person name="Kartal B."/>
        </authorList>
    </citation>
    <scope>NUCLEOTIDE SEQUENCE</scope>
    <source>
        <strain evidence="1">MAG1</strain>
    </source>
</reference>
<sequence length="147" mass="15124">MSAEVDTRPDGLNGGRSSFSPGETAYILVYKSDNVSITDTICSAGSLSAQGSAVVTVTEELMFEDADTATLGKPARSSLSQSVWYGRSLGGLTLQSDKVTVKASSKGVAVAKVTYDALALVYALSSPSTLNGETDFSILALIKGTAS</sequence>
<organism evidence="1">
    <name type="scientific">Candidatus Nitricoxidivorans perseverans</name>
    <dbReference type="NCBI Taxonomy" id="2975601"/>
    <lineage>
        <taxon>Bacteria</taxon>
        <taxon>Pseudomonadati</taxon>
        <taxon>Pseudomonadota</taxon>
        <taxon>Betaproteobacteria</taxon>
        <taxon>Nitrosomonadales</taxon>
        <taxon>Sterolibacteriaceae</taxon>
        <taxon>Candidatus Nitricoxidivorans</taxon>
    </lineage>
</organism>
<proteinExistence type="predicted"/>
<protein>
    <submittedName>
        <fullName evidence="1">Uncharacterized protein</fullName>
    </submittedName>
</protein>
<dbReference type="EMBL" id="CP107246">
    <property type="protein sequence ID" value="WIM04503.1"/>
    <property type="molecule type" value="Genomic_DNA"/>
</dbReference>
<dbReference type="KEGG" id="npv:OHM77_07225"/>
<accession>A0AA49FIW5</accession>